<dbReference type="GO" id="GO:0009986">
    <property type="term" value="C:cell surface"/>
    <property type="evidence" value="ECO:0007669"/>
    <property type="project" value="UniProtKB-SubCell"/>
</dbReference>
<dbReference type="EMBL" id="RCVZ01000001">
    <property type="protein sequence ID" value="RLQ98043.1"/>
    <property type="molecule type" value="Genomic_DNA"/>
</dbReference>
<name>A0A3L7K4Q9_9BACI</name>
<dbReference type="RefSeq" id="WP_121678733.1">
    <property type="nucleotide sequence ID" value="NZ_RCVZ01000001.1"/>
</dbReference>
<proteinExistence type="predicted"/>
<comment type="caution">
    <text evidence="4">The sequence shown here is derived from an EMBL/GenBank/DDBJ whole genome shotgun (WGS) entry which is preliminary data.</text>
</comment>
<dbReference type="Proteomes" id="UP000276770">
    <property type="component" value="Unassembled WGS sequence"/>
</dbReference>
<sequence>MEGFTLIEVLVSIVLLSIVLTIAGTFLTTSYENTKISTNNFSTLQLSKSLLNETKKLSFTDLERKIGNKEEIDIKSTLAGNEDLDSSKYKAFLEVSRHPSPTLSNRLLVLKVTVTAAVDSEKSVTEGYVRK</sequence>
<dbReference type="InterPro" id="IPR045584">
    <property type="entry name" value="Pilin-like"/>
</dbReference>
<evidence type="ECO:0000256" key="2">
    <source>
        <dbReference type="ARBA" id="ARBA00023287"/>
    </source>
</evidence>
<dbReference type="GO" id="GO:0030420">
    <property type="term" value="P:establishment of competence for transformation"/>
    <property type="evidence" value="ECO:0007669"/>
    <property type="project" value="UniProtKB-KW"/>
</dbReference>
<evidence type="ECO:0000256" key="3">
    <source>
        <dbReference type="SAM" id="Phobius"/>
    </source>
</evidence>
<keyword evidence="5" id="KW-1185">Reference proteome</keyword>
<accession>A0A3L7K4Q9</accession>
<feature type="transmembrane region" description="Helical" evidence="3">
    <location>
        <begin position="6"/>
        <end position="27"/>
    </location>
</feature>
<dbReference type="NCBIfam" id="TIGR02532">
    <property type="entry name" value="IV_pilin_GFxxxE"/>
    <property type="match status" value="1"/>
</dbReference>
<dbReference type="Pfam" id="PF07963">
    <property type="entry name" value="N_methyl"/>
    <property type="match status" value="1"/>
</dbReference>
<organism evidence="4 5">
    <name type="scientific">Falsibacillus albus</name>
    <dbReference type="NCBI Taxonomy" id="2478915"/>
    <lineage>
        <taxon>Bacteria</taxon>
        <taxon>Bacillati</taxon>
        <taxon>Bacillota</taxon>
        <taxon>Bacilli</taxon>
        <taxon>Bacillales</taxon>
        <taxon>Bacillaceae</taxon>
        <taxon>Falsibacillus</taxon>
    </lineage>
</organism>
<keyword evidence="3" id="KW-1133">Transmembrane helix</keyword>
<dbReference type="SUPFAM" id="SSF54523">
    <property type="entry name" value="Pili subunits"/>
    <property type="match status" value="1"/>
</dbReference>
<dbReference type="AlphaFoldDB" id="A0A3L7K4Q9"/>
<keyword evidence="3" id="KW-0472">Membrane</keyword>
<gene>
    <name evidence="4" type="ORF">D9X91_01250</name>
</gene>
<dbReference type="PROSITE" id="PS00409">
    <property type="entry name" value="PROKAR_NTER_METHYL"/>
    <property type="match status" value="1"/>
</dbReference>
<protein>
    <submittedName>
        <fullName evidence="4">Prepilin-type N-terminal cleavage/methylation domain-containing protein</fullName>
    </submittedName>
</protein>
<dbReference type="InterPro" id="IPR012902">
    <property type="entry name" value="N_methyl_site"/>
</dbReference>
<comment type="subcellular location">
    <subcellularLocation>
        <location evidence="1">Cell surface</location>
    </subcellularLocation>
</comment>
<evidence type="ECO:0000313" key="4">
    <source>
        <dbReference type="EMBL" id="RLQ98043.1"/>
    </source>
</evidence>
<keyword evidence="2" id="KW-0178">Competence</keyword>
<evidence type="ECO:0000256" key="1">
    <source>
        <dbReference type="ARBA" id="ARBA00004241"/>
    </source>
</evidence>
<reference evidence="4 5" key="1">
    <citation type="submission" date="2018-10" db="EMBL/GenBank/DDBJ databases">
        <title>Falsibacillus sp. genome draft.</title>
        <authorList>
            <person name="Shi S."/>
        </authorList>
    </citation>
    <scope>NUCLEOTIDE SEQUENCE [LARGE SCALE GENOMIC DNA]</scope>
    <source>
        <strain evidence="4 5">GY 10110</strain>
    </source>
</reference>
<evidence type="ECO:0000313" key="5">
    <source>
        <dbReference type="Proteomes" id="UP000276770"/>
    </source>
</evidence>
<keyword evidence="3" id="KW-0812">Transmembrane</keyword>